<reference evidence="1 2" key="1">
    <citation type="submission" date="2019-02" db="EMBL/GenBank/DDBJ databases">
        <title>Draft genome sequences of novel Actinobacteria.</title>
        <authorList>
            <person name="Sahin N."/>
            <person name="Ay H."/>
            <person name="Saygin H."/>
        </authorList>
    </citation>
    <scope>NUCLEOTIDE SEQUENCE [LARGE SCALE GENOMIC DNA]</scope>
    <source>
        <strain evidence="1 2">KC603</strain>
    </source>
</reference>
<dbReference type="AlphaFoldDB" id="A0A4R4S1S8"/>
<dbReference type="EMBL" id="SMKL01000002">
    <property type="protein sequence ID" value="TDC56660.1"/>
    <property type="molecule type" value="Genomic_DNA"/>
</dbReference>
<name>A0A4R4S1S8_9ACTN</name>
<keyword evidence="2" id="KW-1185">Reference proteome</keyword>
<dbReference type="OrthoDB" id="4322177at2"/>
<organism evidence="1 2">
    <name type="scientific">Jiangella ureilytica</name>
    <dbReference type="NCBI Taxonomy" id="2530374"/>
    <lineage>
        <taxon>Bacteria</taxon>
        <taxon>Bacillati</taxon>
        <taxon>Actinomycetota</taxon>
        <taxon>Actinomycetes</taxon>
        <taxon>Jiangellales</taxon>
        <taxon>Jiangellaceae</taxon>
        <taxon>Jiangella</taxon>
    </lineage>
</organism>
<protein>
    <submittedName>
        <fullName evidence="1">Uncharacterized protein</fullName>
    </submittedName>
</protein>
<sequence length="124" mass="13219">MTDAGEVLRQARGVLDGTHAVPAAQVSRVAAILARQALEELIVDRLAQLGAQVPGATMRSKLVCLRGLDDRVVAESATIAWDGLSRACHLHAYELPPMPEEVGYLIDMVEALLEPSRAAVPAAR</sequence>
<accession>A0A4R4S1S8</accession>
<evidence type="ECO:0000313" key="2">
    <source>
        <dbReference type="Proteomes" id="UP000295621"/>
    </source>
</evidence>
<comment type="caution">
    <text evidence="1">The sequence shown here is derived from an EMBL/GenBank/DDBJ whole genome shotgun (WGS) entry which is preliminary data.</text>
</comment>
<dbReference type="Proteomes" id="UP000295621">
    <property type="component" value="Unassembled WGS sequence"/>
</dbReference>
<proteinExistence type="predicted"/>
<gene>
    <name evidence="1" type="ORF">E1212_01415</name>
</gene>
<dbReference type="RefSeq" id="WP_131978030.1">
    <property type="nucleotide sequence ID" value="NZ_SMKL01000002.1"/>
</dbReference>
<evidence type="ECO:0000313" key="1">
    <source>
        <dbReference type="EMBL" id="TDC56660.1"/>
    </source>
</evidence>